<name>A0A7W6RIA1_9HYPH</name>
<sequence length="97" mass="9961">MKTSSRRFSKWLVGINVALAWGAIYLGIIYLQASAVVASGLGFIGLIAGAYMGVGHADYRAFIKATAATAFGYAPSGTAGGGDFPLVDTSSQNPEAQ</sequence>
<feature type="transmembrane region" description="Helical" evidence="1">
    <location>
        <begin position="12"/>
        <end position="30"/>
    </location>
</feature>
<evidence type="ECO:0000256" key="1">
    <source>
        <dbReference type="SAM" id="Phobius"/>
    </source>
</evidence>
<feature type="transmembrane region" description="Helical" evidence="1">
    <location>
        <begin position="36"/>
        <end position="54"/>
    </location>
</feature>
<gene>
    <name evidence="2" type="ORF">GGE12_000546</name>
</gene>
<dbReference type="AlphaFoldDB" id="A0A7W6RIA1"/>
<reference evidence="2 3" key="1">
    <citation type="submission" date="2020-08" db="EMBL/GenBank/DDBJ databases">
        <title>Genomic Encyclopedia of Type Strains, Phase IV (KMG-V): Genome sequencing to study the core and pangenomes of soil and plant-associated prokaryotes.</title>
        <authorList>
            <person name="Whitman W."/>
        </authorList>
    </citation>
    <scope>NUCLEOTIDE SEQUENCE [LARGE SCALE GENOMIC DNA]</scope>
    <source>
        <strain evidence="2 3">SEMIA 402</strain>
    </source>
</reference>
<accession>A0A7W6RIA1</accession>
<evidence type="ECO:0000313" key="2">
    <source>
        <dbReference type="EMBL" id="MBB4272804.1"/>
    </source>
</evidence>
<comment type="caution">
    <text evidence="2">The sequence shown here is derived from an EMBL/GenBank/DDBJ whole genome shotgun (WGS) entry which is preliminary data.</text>
</comment>
<protein>
    <submittedName>
        <fullName evidence="2">Glutamine amidotransferase-like uncharacterized protein</fullName>
    </submittedName>
</protein>
<keyword evidence="2" id="KW-0315">Glutamine amidotransferase</keyword>
<proteinExistence type="predicted"/>
<dbReference type="EMBL" id="JACIGM010000001">
    <property type="protein sequence ID" value="MBB4272804.1"/>
    <property type="molecule type" value="Genomic_DNA"/>
</dbReference>
<organism evidence="2 3">
    <name type="scientific">Rhizobium mongolense</name>
    <dbReference type="NCBI Taxonomy" id="57676"/>
    <lineage>
        <taxon>Bacteria</taxon>
        <taxon>Pseudomonadati</taxon>
        <taxon>Pseudomonadota</taxon>
        <taxon>Alphaproteobacteria</taxon>
        <taxon>Hyphomicrobiales</taxon>
        <taxon>Rhizobiaceae</taxon>
        <taxon>Rhizobium/Agrobacterium group</taxon>
        <taxon>Rhizobium</taxon>
    </lineage>
</organism>
<keyword evidence="1" id="KW-0812">Transmembrane</keyword>
<keyword evidence="1" id="KW-0472">Membrane</keyword>
<dbReference type="RefSeq" id="WP_183922740.1">
    <property type="nucleotide sequence ID" value="NZ_JACIGM010000001.1"/>
</dbReference>
<keyword evidence="1" id="KW-1133">Transmembrane helix</keyword>
<dbReference type="Proteomes" id="UP000533641">
    <property type="component" value="Unassembled WGS sequence"/>
</dbReference>
<keyword evidence="2" id="KW-0808">Transferase</keyword>
<evidence type="ECO:0000313" key="3">
    <source>
        <dbReference type="Proteomes" id="UP000533641"/>
    </source>
</evidence>
<dbReference type="GO" id="GO:0016740">
    <property type="term" value="F:transferase activity"/>
    <property type="evidence" value="ECO:0007669"/>
    <property type="project" value="UniProtKB-KW"/>
</dbReference>